<dbReference type="InterPro" id="IPR041700">
    <property type="entry name" value="OMP_b-brl_3"/>
</dbReference>
<feature type="domain" description="Outer membrane protein beta-barrel" evidence="1">
    <location>
        <begin position="2"/>
        <end position="239"/>
    </location>
</feature>
<dbReference type="AlphaFoldDB" id="A0A645BII8"/>
<dbReference type="EMBL" id="VSSQ01019170">
    <property type="protein sequence ID" value="MPM63013.1"/>
    <property type="molecule type" value="Genomic_DNA"/>
</dbReference>
<comment type="caution">
    <text evidence="2">The sequence shown here is derived from an EMBL/GenBank/DDBJ whole genome shotgun (WGS) entry which is preliminary data.</text>
</comment>
<dbReference type="SUPFAM" id="SSF56935">
    <property type="entry name" value="Porins"/>
    <property type="match status" value="1"/>
</dbReference>
<name>A0A645BII8_9ZZZZ</name>
<sequence>MLSYQNKESQFISSLSYESKVRYPSYFEMRSNIQYDSPYLYESGNPSLKPIQINNFTTLISYKNIQSIISCNLYNNLIIRSLLPYEDKDILIFKPINVDNSSQLQVLFAYSPQIKMWRPRLEVGMIKQWLKTGNPFMEYENPIYLIRWKNALNFKDNWLFRLNMDYRTRGHYETVLGDNNWSLNFGLSKSFLNNNLLIELTADDIFNTRRERYWIIENNANLDTNKKVDSRRFLLTLTYRLNSFKKSKVFETIDELNRLK</sequence>
<dbReference type="Pfam" id="PF14905">
    <property type="entry name" value="OMP_b-brl_3"/>
    <property type="match status" value="1"/>
</dbReference>
<protein>
    <recommendedName>
        <fullName evidence="1">Outer membrane protein beta-barrel domain-containing protein</fullName>
    </recommendedName>
</protein>
<evidence type="ECO:0000313" key="2">
    <source>
        <dbReference type="EMBL" id="MPM63013.1"/>
    </source>
</evidence>
<accession>A0A645BII8</accession>
<proteinExistence type="predicted"/>
<organism evidence="2">
    <name type="scientific">bioreactor metagenome</name>
    <dbReference type="NCBI Taxonomy" id="1076179"/>
    <lineage>
        <taxon>unclassified sequences</taxon>
        <taxon>metagenomes</taxon>
        <taxon>ecological metagenomes</taxon>
    </lineage>
</organism>
<gene>
    <name evidence="2" type="ORF">SDC9_109891</name>
</gene>
<reference evidence="2" key="1">
    <citation type="submission" date="2019-08" db="EMBL/GenBank/DDBJ databases">
        <authorList>
            <person name="Kucharzyk K."/>
            <person name="Murdoch R.W."/>
            <person name="Higgins S."/>
            <person name="Loffler F."/>
        </authorList>
    </citation>
    <scope>NUCLEOTIDE SEQUENCE</scope>
</reference>
<evidence type="ECO:0000259" key="1">
    <source>
        <dbReference type="Pfam" id="PF14905"/>
    </source>
</evidence>